<gene>
    <name evidence="2" type="primary">larB</name>
    <name evidence="2" type="ORF">ET524_06625</name>
</gene>
<name>A0A4Q2K373_9ACTN</name>
<evidence type="ECO:0000313" key="3">
    <source>
        <dbReference type="Proteomes" id="UP000293345"/>
    </source>
</evidence>
<dbReference type="SMART" id="SM01001">
    <property type="entry name" value="AIRC"/>
    <property type="match status" value="1"/>
</dbReference>
<dbReference type="AlphaFoldDB" id="A0A4Q2K373"/>
<reference evidence="2 3" key="1">
    <citation type="submission" date="2019-01" db="EMBL/GenBank/DDBJ databases">
        <title>Senegalimassilia sp. nov. KGMB04484 isolated human feces.</title>
        <authorList>
            <person name="Han K.-I."/>
            <person name="Kim J.-S."/>
            <person name="Lee K.C."/>
            <person name="Suh M.K."/>
            <person name="Eom M.K."/>
            <person name="Lee J.H."/>
            <person name="Park S.-H."/>
            <person name="Kang S.W."/>
            <person name="Park J.-E."/>
            <person name="Oh B.S."/>
            <person name="Yu S.Y."/>
            <person name="Choi S.-H."/>
            <person name="Lee D.H."/>
            <person name="Yoon H."/>
            <person name="Kim B.-Y."/>
            <person name="Lee J.H."/>
            <person name="Lee J.-S."/>
        </authorList>
    </citation>
    <scope>NUCLEOTIDE SEQUENCE [LARGE SCALE GENOMIC DNA]</scope>
    <source>
        <strain evidence="2 3">KGMB04484</strain>
    </source>
</reference>
<dbReference type="Pfam" id="PF01969">
    <property type="entry name" value="Ni_insertion"/>
    <property type="match status" value="1"/>
</dbReference>
<proteinExistence type="predicted"/>
<sequence length="455" mass="47047">MDERRMREMLERVAAGELTPELAEGMLAGQGFTDLDFAKVDTQRAARTGAGEVVYGAGKTAEQIAKICRALAAAGQLCVLVTRLDAEKAREVDCLLAQADDEAPAGLAFEYRPIPKLGIYGAIPAPARASYVAVACAGTSDLYCAEEAAVTAEVLGSRVVRLYDVGVAGIHRLLAHADDLAGAAAIVAVAGMEGALASVVGGMAKCPVIAVPTSVGYGASFNGLAALLAMLNSCASGVSVVNIDNGFGAGYQAHMIESACGVAREERGGAMNTLRWNLSENATRAQLLGDTLLQLPEGAREQLEQAAAAAGVPERHHHNIGEVLATIDTLAVSDRVKADLRAVYTILAEAEAAAHGCAVGETHFHEVGDGARIRNTLLLCLAIEQANPQRIVATPAQTGEGTVMCAHGELAIPAPATAAIIARGIPTATRKLPGERMTPTSAAIILHFVDEFAGE</sequence>
<dbReference type="InterPro" id="IPR002822">
    <property type="entry name" value="Ni_insertion"/>
</dbReference>
<keyword evidence="3" id="KW-1185">Reference proteome</keyword>
<dbReference type="SUPFAM" id="SSF52255">
    <property type="entry name" value="N5-CAIR mutase (phosphoribosylaminoimidazole carboxylase, PurE)"/>
    <property type="match status" value="1"/>
</dbReference>
<dbReference type="PANTHER" id="PTHR43064">
    <property type="entry name" value="PHOSPHORIBOSYLAMINOIMIDAZOLE CARBOXYLASE-RELATED"/>
    <property type="match status" value="1"/>
</dbReference>
<dbReference type="InterPro" id="IPR000031">
    <property type="entry name" value="PurE_dom"/>
</dbReference>
<organism evidence="2 3">
    <name type="scientific">Senegalimassilia faecalis</name>
    <dbReference type="NCBI Taxonomy" id="2509433"/>
    <lineage>
        <taxon>Bacteria</taxon>
        <taxon>Bacillati</taxon>
        <taxon>Actinomycetota</taxon>
        <taxon>Coriobacteriia</taxon>
        <taxon>Coriobacteriales</taxon>
        <taxon>Coriobacteriaceae</taxon>
        <taxon>Senegalimassilia</taxon>
    </lineage>
</organism>
<comment type="caution">
    <text evidence="2">The sequence shown here is derived from an EMBL/GenBank/DDBJ whole genome shotgun (WGS) entry which is preliminary data.</text>
</comment>
<dbReference type="InterPro" id="IPR039476">
    <property type="entry name" value="P2CMN_synthase_LarB"/>
</dbReference>
<dbReference type="Gene3D" id="3.40.50.1970">
    <property type="match status" value="1"/>
</dbReference>
<dbReference type="OrthoDB" id="9782511at2"/>
<evidence type="ECO:0000313" key="2">
    <source>
        <dbReference type="EMBL" id="RXZ54183.1"/>
    </source>
</evidence>
<dbReference type="NCBIfam" id="NF033503">
    <property type="entry name" value="LarB"/>
    <property type="match status" value="1"/>
</dbReference>
<dbReference type="GO" id="GO:0016787">
    <property type="term" value="F:hydrolase activity"/>
    <property type="evidence" value="ECO:0007669"/>
    <property type="project" value="InterPro"/>
</dbReference>
<dbReference type="GO" id="GO:0006189">
    <property type="term" value="P:'de novo' IMP biosynthetic process"/>
    <property type="evidence" value="ECO:0007669"/>
    <property type="project" value="InterPro"/>
</dbReference>
<dbReference type="EMBL" id="SDPW01000001">
    <property type="protein sequence ID" value="RXZ54183.1"/>
    <property type="molecule type" value="Genomic_DNA"/>
</dbReference>
<accession>A0A4Q2K373</accession>
<dbReference type="PANTHER" id="PTHR43064:SF1">
    <property type="entry name" value="SLL1489 PROTEIN"/>
    <property type="match status" value="1"/>
</dbReference>
<evidence type="ECO:0000259" key="1">
    <source>
        <dbReference type="SMART" id="SM01001"/>
    </source>
</evidence>
<dbReference type="RefSeq" id="WP_129424293.1">
    <property type="nucleotide sequence ID" value="NZ_SDPW01000001.1"/>
</dbReference>
<protein>
    <submittedName>
        <fullName evidence="2">Nickel pincer cofactor biosynthesis protein LarB</fullName>
    </submittedName>
</protein>
<dbReference type="Proteomes" id="UP000293345">
    <property type="component" value="Unassembled WGS sequence"/>
</dbReference>
<feature type="domain" description="PurE" evidence="1">
    <location>
        <begin position="130"/>
        <end position="262"/>
    </location>
</feature>